<evidence type="ECO:0000313" key="2">
    <source>
        <dbReference type="Proteomes" id="UP000029227"/>
    </source>
</evidence>
<dbReference type="NCBIfam" id="NF038336">
    <property type="entry name" value="YjiT_fam"/>
    <property type="match status" value="1"/>
</dbReference>
<dbReference type="eggNOG" id="ENOG502Z8ER">
    <property type="taxonomic scope" value="Bacteria"/>
</dbReference>
<reference evidence="1 2" key="1">
    <citation type="journal article" date="2014" name="Genome Announc.">
        <title>Draft Genome Sequences of Two Vibrionaceae Species, Vibrio ponticus C121 and Photobacterium aphoticum C119, Isolated as Coral Reef Microbiota.</title>
        <authorList>
            <person name="Al-saari N."/>
            <person name="Meirelles P.M."/>
            <person name="Mino S."/>
            <person name="Suda W."/>
            <person name="Oshima K."/>
            <person name="Hattori M."/>
            <person name="Ohkuma M."/>
            <person name="Thompson F.L."/>
            <person name="Gomez-Gil B."/>
            <person name="Sawabe T."/>
            <person name="Sawabe T."/>
        </authorList>
    </citation>
    <scope>NUCLEOTIDE SEQUENCE [LARGE SCALE GENOMIC DNA]</scope>
    <source>
        <strain evidence="1 2">JCM 19237</strain>
    </source>
</reference>
<name>A0A090QLL2_9GAMM</name>
<accession>A0A090QLL2</accession>
<proteinExistence type="predicted"/>
<protein>
    <submittedName>
        <fullName evidence="1">Uncharacterized protein</fullName>
    </submittedName>
</protein>
<evidence type="ECO:0000313" key="1">
    <source>
        <dbReference type="EMBL" id="GAL03995.1"/>
    </source>
</evidence>
<dbReference type="STRING" id="754436.JCM19237_2146"/>
<comment type="caution">
    <text evidence="1">The sequence shown here is derived from an EMBL/GenBank/DDBJ whole genome shotgun (WGS) entry which is preliminary data.</text>
</comment>
<sequence length="348" mass="39732">MQTSLIDSLRSCHIETYVPKTISAEWAGAFVMYAAEWWRKEFNGGHWSWEPIFKSLHIQDTDLAANQRNTLIEAGFRFWRRPILRNGQGRMFLGTVAVEGGLPLNLITNENNKLSHYFELVIKDFGKFALSNPNAVAIAQAHDHCIAPSFRTDAVYSVVGKIAEAIFQLTDQYGLDEQHDPLRFLDAVAPDWPATLPLNIDHDVAKGLLNRALGQAIAVQRRLPHSVRLIRRLTQTYNPHAFVADDFQQAEQSWTYQLAISLRTRLNAQYVQQLFGMQVMPERFSLFAMGKKPLLLAKAFRPKNNTERYLLDVMTSELPDDWFDCEIQLMARGMMAKHGTPRCWAAVL</sequence>
<dbReference type="EMBL" id="BBMN01000003">
    <property type="protein sequence ID" value="GAL03995.1"/>
    <property type="molecule type" value="Genomic_DNA"/>
</dbReference>
<dbReference type="InterPro" id="IPR047879">
    <property type="entry name" value="YjiT"/>
</dbReference>
<dbReference type="AlphaFoldDB" id="A0A090QLL2"/>
<dbReference type="Proteomes" id="UP000029227">
    <property type="component" value="Unassembled WGS sequence"/>
</dbReference>
<gene>
    <name evidence="1" type="ORF">JCM19237_2146</name>
</gene>
<organism evidence="1 2">
    <name type="scientific">Photobacterium aphoticum</name>
    <dbReference type="NCBI Taxonomy" id="754436"/>
    <lineage>
        <taxon>Bacteria</taxon>
        <taxon>Pseudomonadati</taxon>
        <taxon>Pseudomonadota</taxon>
        <taxon>Gammaproteobacteria</taxon>
        <taxon>Vibrionales</taxon>
        <taxon>Vibrionaceae</taxon>
        <taxon>Photobacterium</taxon>
    </lineage>
</organism>